<evidence type="ECO:0000313" key="3">
    <source>
        <dbReference type="Proteomes" id="UP000308267"/>
    </source>
</evidence>
<dbReference type="EMBL" id="SJOL01009716">
    <property type="protein sequence ID" value="TGZ56074.1"/>
    <property type="molecule type" value="Genomic_DNA"/>
</dbReference>
<feature type="region of interest" description="Disordered" evidence="1">
    <location>
        <begin position="21"/>
        <end position="69"/>
    </location>
</feature>
<sequence length="69" mass="7383">GGPRELKSSLDAETGCSNVIFRAYRPTRSPQGNVWPESRGPRSHDKASQTKRNQSCLSGSPLPKSAATA</sequence>
<protein>
    <submittedName>
        <fullName evidence="2">Uncharacterized protein</fullName>
    </submittedName>
</protein>
<evidence type="ECO:0000313" key="2">
    <source>
        <dbReference type="EMBL" id="TGZ56074.1"/>
    </source>
</evidence>
<dbReference type="AlphaFoldDB" id="A0A4V3SCC1"/>
<accession>A0A4V3SCC1</accession>
<feature type="compositionally biased region" description="Basic and acidic residues" evidence="1">
    <location>
        <begin position="39"/>
        <end position="48"/>
    </location>
</feature>
<name>A0A4V3SCC1_OPIFE</name>
<proteinExistence type="predicted"/>
<gene>
    <name evidence="2" type="ORF">CRM22_010224</name>
</gene>
<organism evidence="2 3">
    <name type="scientific">Opisthorchis felineus</name>
    <dbReference type="NCBI Taxonomy" id="147828"/>
    <lineage>
        <taxon>Eukaryota</taxon>
        <taxon>Metazoa</taxon>
        <taxon>Spiralia</taxon>
        <taxon>Lophotrochozoa</taxon>
        <taxon>Platyhelminthes</taxon>
        <taxon>Trematoda</taxon>
        <taxon>Digenea</taxon>
        <taxon>Opisthorchiida</taxon>
        <taxon>Opisthorchiata</taxon>
        <taxon>Opisthorchiidae</taxon>
        <taxon>Opisthorchis</taxon>
    </lineage>
</organism>
<keyword evidence="3" id="KW-1185">Reference proteome</keyword>
<feature type="non-terminal residue" evidence="2">
    <location>
        <position position="1"/>
    </location>
</feature>
<evidence type="ECO:0000256" key="1">
    <source>
        <dbReference type="SAM" id="MobiDB-lite"/>
    </source>
</evidence>
<comment type="caution">
    <text evidence="2">The sequence shown here is derived from an EMBL/GenBank/DDBJ whole genome shotgun (WGS) entry which is preliminary data.</text>
</comment>
<feature type="non-terminal residue" evidence="2">
    <location>
        <position position="69"/>
    </location>
</feature>
<reference evidence="2 3" key="1">
    <citation type="journal article" date="2019" name="BMC Genomics">
        <title>New insights from Opisthorchis felineus genome: update on genomics of the epidemiologically important liver flukes.</title>
        <authorList>
            <person name="Ershov N.I."/>
            <person name="Mordvinov V.A."/>
            <person name="Prokhortchouk E.B."/>
            <person name="Pakharukova M.Y."/>
            <person name="Gunbin K.V."/>
            <person name="Ustyantsev K."/>
            <person name="Genaev M.A."/>
            <person name="Blinov A.G."/>
            <person name="Mazur A."/>
            <person name="Boulygina E."/>
            <person name="Tsygankova S."/>
            <person name="Khrameeva E."/>
            <person name="Chekanov N."/>
            <person name="Fan G."/>
            <person name="Xiao A."/>
            <person name="Zhang H."/>
            <person name="Xu X."/>
            <person name="Yang H."/>
            <person name="Solovyev V."/>
            <person name="Lee S.M."/>
            <person name="Liu X."/>
            <person name="Afonnikov D.A."/>
            <person name="Skryabin K.G."/>
        </authorList>
    </citation>
    <scope>NUCLEOTIDE SEQUENCE [LARGE SCALE GENOMIC DNA]</scope>
    <source>
        <strain evidence="2">AK-0245</strain>
        <tissue evidence="2">Whole organism</tissue>
    </source>
</reference>
<dbReference type="Proteomes" id="UP000308267">
    <property type="component" value="Unassembled WGS sequence"/>
</dbReference>